<dbReference type="Gene3D" id="3.30.450.40">
    <property type="match status" value="1"/>
</dbReference>
<dbReference type="PANTHER" id="PTHR43304:SF1">
    <property type="entry name" value="PAC DOMAIN-CONTAINING PROTEIN"/>
    <property type="match status" value="1"/>
</dbReference>
<keyword evidence="4" id="KW-0808">Transferase</keyword>
<organism evidence="7 8">
    <name type="scientific">Oxalobacter vibrioformis</name>
    <dbReference type="NCBI Taxonomy" id="933080"/>
    <lineage>
        <taxon>Bacteria</taxon>
        <taxon>Pseudomonadati</taxon>
        <taxon>Pseudomonadota</taxon>
        <taxon>Betaproteobacteria</taxon>
        <taxon>Burkholderiales</taxon>
        <taxon>Oxalobacteraceae</taxon>
        <taxon>Oxalobacter</taxon>
    </lineage>
</organism>
<keyword evidence="3" id="KW-0597">Phosphoprotein</keyword>
<dbReference type="GO" id="GO:0004673">
    <property type="term" value="F:protein histidine kinase activity"/>
    <property type="evidence" value="ECO:0007669"/>
    <property type="project" value="UniProtKB-EC"/>
</dbReference>
<dbReference type="InterPro" id="IPR035965">
    <property type="entry name" value="PAS-like_dom_sf"/>
</dbReference>
<gene>
    <name evidence="7" type="ORF">NB640_09055</name>
</gene>
<accession>A0A9E9LTK5</accession>
<dbReference type="InterPro" id="IPR000700">
    <property type="entry name" value="PAS-assoc_C"/>
</dbReference>
<dbReference type="InterPro" id="IPR052162">
    <property type="entry name" value="Sensor_kinase/Photoreceptor"/>
</dbReference>
<dbReference type="NCBIfam" id="TIGR00229">
    <property type="entry name" value="sensory_box"/>
    <property type="match status" value="1"/>
</dbReference>
<dbReference type="InterPro" id="IPR000014">
    <property type="entry name" value="PAS"/>
</dbReference>
<keyword evidence="8" id="KW-1185">Reference proteome</keyword>
<evidence type="ECO:0000256" key="3">
    <source>
        <dbReference type="ARBA" id="ARBA00022553"/>
    </source>
</evidence>
<evidence type="ECO:0000256" key="2">
    <source>
        <dbReference type="ARBA" id="ARBA00012438"/>
    </source>
</evidence>
<dbReference type="SUPFAM" id="SSF55785">
    <property type="entry name" value="PYP-like sensor domain (PAS domain)"/>
    <property type="match status" value="1"/>
</dbReference>
<dbReference type="KEGG" id="ovb:NB640_09055"/>
<evidence type="ECO:0000313" key="8">
    <source>
        <dbReference type="Proteomes" id="UP001156215"/>
    </source>
</evidence>
<dbReference type="Proteomes" id="UP001156215">
    <property type="component" value="Chromosome"/>
</dbReference>
<dbReference type="InterPro" id="IPR013655">
    <property type="entry name" value="PAS_fold_3"/>
</dbReference>
<dbReference type="InterPro" id="IPR001610">
    <property type="entry name" value="PAC"/>
</dbReference>
<dbReference type="EC" id="2.7.13.3" evidence="2"/>
<evidence type="ECO:0000313" key="7">
    <source>
        <dbReference type="EMBL" id="WAW09395.1"/>
    </source>
</evidence>
<dbReference type="PROSITE" id="PS50113">
    <property type="entry name" value="PAC"/>
    <property type="match status" value="1"/>
</dbReference>
<reference evidence="7" key="1">
    <citation type="journal article" date="2022" name="Front. Microbiol.">
        <title>New perspectives on an old grouping: The genomic and phenotypic variability of Oxalobacter formigenes and the implications for calcium oxalate stone prevention.</title>
        <authorList>
            <person name="Chmiel J.A."/>
            <person name="Carr C."/>
            <person name="Stuivenberg G.A."/>
            <person name="Venema R."/>
            <person name="Chanyi R.M."/>
            <person name="Al K.F."/>
            <person name="Giguere D."/>
            <person name="Say H."/>
            <person name="Akouris P.P."/>
            <person name="Dominguez Romero S.A."/>
            <person name="Kwong A."/>
            <person name="Tai V."/>
            <person name="Koval S.F."/>
            <person name="Razvi H."/>
            <person name="Bjazevic J."/>
            <person name="Burton J.P."/>
        </authorList>
    </citation>
    <scope>NUCLEOTIDE SEQUENCE</scope>
    <source>
        <strain evidence="7">WoOx3</strain>
    </source>
</reference>
<dbReference type="SMART" id="SM00086">
    <property type="entry name" value="PAC"/>
    <property type="match status" value="1"/>
</dbReference>
<dbReference type="EMBL" id="CP098242">
    <property type="protein sequence ID" value="WAW09395.1"/>
    <property type="molecule type" value="Genomic_DNA"/>
</dbReference>
<dbReference type="InterPro" id="IPR029016">
    <property type="entry name" value="GAF-like_dom_sf"/>
</dbReference>
<feature type="domain" description="PAC" evidence="6">
    <location>
        <begin position="86"/>
        <end position="138"/>
    </location>
</feature>
<dbReference type="PANTHER" id="PTHR43304">
    <property type="entry name" value="PHYTOCHROME-LIKE PROTEIN CPH1"/>
    <property type="match status" value="1"/>
</dbReference>
<comment type="catalytic activity">
    <reaction evidence="1">
        <text>ATP + protein L-histidine = ADP + protein N-phospho-L-histidine.</text>
        <dbReference type="EC" id="2.7.13.3"/>
    </reaction>
</comment>
<sequence>MNLPKSPDRVIAEEIIERSPSVALRVTGENGKWVTTFITENIAAYGYSKDDFLTGKITWTGIVHPDDIDELVTALDTYEANGVDEYTTVYRVIKADGTPMWVMDNSNVVRNENGEVIYADCIITDYTDTKNNLEKIGDNLRQHAVLNDILQGLHKSDLDKSLQILLDRTGVYLDISRVILFEDSPDHTQCKASYEWCNEGISSMGEFTIDYEKDLPEVADDLKKYGRSIINYGDIPEGSADEFDHEGVIAAAIFAVYIQEEPFGFICFDECIKERQWDKATLVFLEMK</sequence>
<dbReference type="AlphaFoldDB" id="A0A9E9LTK5"/>
<keyword evidence="5" id="KW-0418">Kinase</keyword>
<dbReference type="Pfam" id="PF08447">
    <property type="entry name" value="PAS_3"/>
    <property type="match status" value="1"/>
</dbReference>
<dbReference type="Gene3D" id="3.30.450.20">
    <property type="entry name" value="PAS domain"/>
    <property type="match status" value="1"/>
</dbReference>
<evidence type="ECO:0000256" key="1">
    <source>
        <dbReference type="ARBA" id="ARBA00000085"/>
    </source>
</evidence>
<dbReference type="SUPFAM" id="SSF55781">
    <property type="entry name" value="GAF domain-like"/>
    <property type="match status" value="1"/>
</dbReference>
<proteinExistence type="predicted"/>
<dbReference type="CDD" id="cd00130">
    <property type="entry name" value="PAS"/>
    <property type="match status" value="1"/>
</dbReference>
<evidence type="ECO:0000259" key="6">
    <source>
        <dbReference type="PROSITE" id="PS50113"/>
    </source>
</evidence>
<name>A0A9E9LTK5_9BURK</name>
<dbReference type="RefSeq" id="WP_269308392.1">
    <property type="nucleotide sequence ID" value="NZ_CP098242.1"/>
</dbReference>
<protein>
    <recommendedName>
        <fullName evidence="2">histidine kinase</fullName>
        <ecNumber evidence="2">2.7.13.3</ecNumber>
    </recommendedName>
</protein>
<evidence type="ECO:0000256" key="4">
    <source>
        <dbReference type="ARBA" id="ARBA00022679"/>
    </source>
</evidence>
<evidence type="ECO:0000256" key="5">
    <source>
        <dbReference type="ARBA" id="ARBA00022777"/>
    </source>
</evidence>